<proteinExistence type="predicted"/>
<evidence type="ECO:0000313" key="1">
    <source>
        <dbReference type="EMBL" id="KMZ72249.1"/>
    </source>
</evidence>
<protein>
    <submittedName>
        <fullName evidence="1">Uncharacterized protein</fullName>
    </submittedName>
</protein>
<name>A0A0K9PTH1_ZOSMR</name>
<sequence length="51" mass="6020">MFLQLIPFPKFISDRSVEYLPFHLLLYPDLTGVFSKSAMYFRILLSVQSSY</sequence>
<dbReference type="EMBL" id="LFYR01000642">
    <property type="protein sequence ID" value="KMZ72249.1"/>
    <property type="molecule type" value="Genomic_DNA"/>
</dbReference>
<dbReference type="Proteomes" id="UP000036987">
    <property type="component" value="Unassembled WGS sequence"/>
</dbReference>
<accession>A0A0K9PTH1</accession>
<comment type="caution">
    <text evidence="1">The sequence shown here is derived from an EMBL/GenBank/DDBJ whole genome shotgun (WGS) entry which is preliminary data.</text>
</comment>
<reference evidence="2" key="1">
    <citation type="journal article" date="2016" name="Nature">
        <title>The genome of the seagrass Zostera marina reveals angiosperm adaptation to the sea.</title>
        <authorList>
            <person name="Olsen J.L."/>
            <person name="Rouze P."/>
            <person name="Verhelst B."/>
            <person name="Lin Y.-C."/>
            <person name="Bayer T."/>
            <person name="Collen J."/>
            <person name="Dattolo E."/>
            <person name="De Paoli E."/>
            <person name="Dittami S."/>
            <person name="Maumus F."/>
            <person name="Michel G."/>
            <person name="Kersting A."/>
            <person name="Lauritano C."/>
            <person name="Lohaus R."/>
            <person name="Toepel M."/>
            <person name="Tonon T."/>
            <person name="Vanneste K."/>
            <person name="Amirebrahimi M."/>
            <person name="Brakel J."/>
            <person name="Bostroem C."/>
            <person name="Chovatia M."/>
            <person name="Grimwood J."/>
            <person name="Jenkins J.W."/>
            <person name="Jueterbock A."/>
            <person name="Mraz A."/>
            <person name="Stam W.T."/>
            <person name="Tice H."/>
            <person name="Bornberg-Bauer E."/>
            <person name="Green P.J."/>
            <person name="Pearson G.A."/>
            <person name="Procaccini G."/>
            <person name="Duarte C.M."/>
            <person name="Schmutz J."/>
            <person name="Reusch T.B.H."/>
            <person name="Van de Peer Y."/>
        </authorList>
    </citation>
    <scope>NUCLEOTIDE SEQUENCE [LARGE SCALE GENOMIC DNA]</scope>
    <source>
        <strain evidence="2">cv. Finnish</strain>
    </source>
</reference>
<keyword evidence="2" id="KW-1185">Reference proteome</keyword>
<organism evidence="1 2">
    <name type="scientific">Zostera marina</name>
    <name type="common">Eelgrass</name>
    <dbReference type="NCBI Taxonomy" id="29655"/>
    <lineage>
        <taxon>Eukaryota</taxon>
        <taxon>Viridiplantae</taxon>
        <taxon>Streptophyta</taxon>
        <taxon>Embryophyta</taxon>
        <taxon>Tracheophyta</taxon>
        <taxon>Spermatophyta</taxon>
        <taxon>Magnoliopsida</taxon>
        <taxon>Liliopsida</taxon>
        <taxon>Zosteraceae</taxon>
        <taxon>Zostera</taxon>
    </lineage>
</organism>
<evidence type="ECO:0000313" key="2">
    <source>
        <dbReference type="Proteomes" id="UP000036987"/>
    </source>
</evidence>
<dbReference type="AlphaFoldDB" id="A0A0K9PTH1"/>
<gene>
    <name evidence="1" type="ORF">ZOSMA_169G00410</name>
</gene>